<comment type="caution">
    <text evidence="3">The sequence shown here is derived from an EMBL/GenBank/DDBJ whole genome shotgun (WGS) entry which is preliminary data.</text>
</comment>
<dbReference type="AlphaFoldDB" id="A0A9P6RUF9"/>
<dbReference type="GO" id="GO:0003723">
    <property type="term" value="F:RNA binding"/>
    <property type="evidence" value="ECO:0007669"/>
    <property type="project" value="InterPro"/>
</dbReference>
<dbReference type="EMBL" id="JAAAIP010000033">
    <property type="protein sequence ID" value="KAG0328485.1"/>
    <property type="molecule type" value="Genomic_DNA"/>
</dbReference>
<feature type="region of interest" description="Disordered" evidence="1">
    <location>
        <begin position="216"/>
        <end position="304"/>
    </location>
</feature>
<dbReference type="Pfam" id="PF00076">
    <property type="entry name" value="RRM_1"/>
    <property type="match status" value="1"/>
</dbReference>
<dbReference type="InterPro" id="IPR000504">
    <property type="entry name" value="RRM_dom"/>
</dbReference>
<feature type="compositionally biased region" description="Low complexity" evidence="1">
    <location>
        <begin position="216"/>
        <end position="227"/>
    </location>
</feature>
<dbReference type="InterPro" id="IPR012677">
    <property type="entry name" value="Nucleotide-bd_a/b_plait_sf"/>
</dbReference>
<evidence type="ECO:0000256" key="1">
    <source>
        <dbReference type="SAM" id="MobiDB-lite"/>
    </source>
</evidence>
<feature type="compositionally biased region" description="Basic residues" evidence="1">
    <location>
        <begin position="228"/>
        <end position="238"/>
    </location>
</feature>
<feature type="compositionally biased region" description="Low complexity" evidence="1">
    <location>
        <begin position="247"/>
        <end position="257"/>
    </location>
</feature>
<feature type="domain" description="RRM" evidence="2">
    <location>
        <begin position="128"/>
        <end position="166"/>
    </location>
</feature>
<feature type="compositionally biased region" description="Low complexity" evidence="1">
    <location>
        <begin position="33"/>
        <end position="43"/>
    </location>
</feature>
<feature type="compositionally biased region" description="Low complexity" evidence="1">
    <location>
        <begin position="283"/>
        <end position="301"/>
    </location>
</feature>
<feature type="region of interest" description="Disordered" evidence="1">
    <location>
        <begin position="329"/>
        <end position="356"/>
    </location>
</feature>
<feature type="compositionally biased region" description="Low complexity" evidence="1">
    <location>
        <begin position="54"/>
        <end position="70"/>
    </location>
</feature>
<dbReference type="Gene3D" id="3.30.70.330">
    <property type="match status" value="1"/>
</dbReference>
<dbReference type="SUPFAM" id="SSF54928">
    <property type="entry name" value="RNA-binding domain, RBD"/>
    <property type="match status" value="1"/>
</dbReference>
<dbReference type="InterPro" id="IPR035979">
    <property type="entry name" value="RBD_domain_sf"/>
</dbReference>
<name>A0A9P6RUF9_9FUNG</name>
<proteinExistence type="predicted"/>
<protein>
    <recommendedName>
        <fullName evidence="2">RRM domain-containing protein</fullName>
    </recommendedName>
</protein>
<organism evidence="3 4">
    <name type="scientific">Dissophora globulifera</name>
    <dbReference type="NCBI Taxonomy" id="979702"/>
    <lineage>
        <taxon>Eukaryota</taxon>
        <taxon>Fungi</taxon>
        <taxon>Fungi incertae sedis</taxon>
        <taxon>Mucoromycota</taxon>
        <taxon>Mortierellomycotina</taxon>
        <taxon>Mortierellomycetes</taxon>
        <taxon>Mortierellales</taxon>
        <taxon>Mortierellaceae</taxon>
        <taxon>Dissophora</taxon>
    </lineage>
</organism>
<sequence>MASRALRKGLRMGVQLTSPAPCSRSQLCRFASSWSGESSSEPTPSRRPNKNNKKNSSSISENSNSNSNNHNNRDLEESYTHAHRAHLAHFSRFHVASQDPNLFRVFFRSPDKIHSLEEAQVFISNIKSTYGPLTQYQFSRCPQTKKYFGYGFLTFKKQESFDKALEDGFIRVGVKDFELKRTGQMPVHREIIYKNTGFNGFYDLDVLRGIKKPEQAQVQEQENNQSKQKNKKNKKKKQPVQDDMNASSASSQDLTSSELEKDLSAATSDISLTSTPPSPDSPPDSSLSSAFSAESSSPSEPAVATKKHFFTIEKKTALAQLWKTIPDNIARSERVKAQENGDNSNDDEVSEASVVTSQKIADLVVDSGR</sequence>
<evidence type="ECO:0000313" key="4">
    <source>
        <dbReference type="Proteomes" id="UP000738325"/>
    </source>
</evidence>
<dbReference type="Proteomes" id="UP000738325">
    <property type="component" value="Unassembled WGS sequence"/>
</dbReference>
<feature type="compositionally biased region" description="Basic and acidic residues" evidence="1">
    <location>
        <begin position="330"/>
        <end position="339"/>
    </location>
</feature>
<keyword evidence="4" id="KW-1185">Reference proteome</keyword>
<evidence type="ECO:0000259" key="2">
    <source>
        <dbReference type="Pfam" id="PF00076"/>
    </source>
</evidence>
<evidence type="ECO:0000313" key="3">
    <source>
        <dbReference type="EMBL" id="KAG0328485.1"/>
    </source>
</evidence>
<feature type="region of interest" description="Disordered" evidence="1">
    <location>
        <begin position="33"/>
        <end position="74"/>
    </location>
</feature>
<accession>A0A9P6RUF9</accession>
<dbReference type="OrthoDB" id="2441396at2759"/>
<gene>
    <name evidence="3" type="ORF">BGZ99_005180</name>
</gene>
<reference evidence="3" key="1">
    <citation type="journal article" date="2020" name="Fungal Divers.">
        <title>Resolving the Mortierellaceae phylogeny through synthesis of multi-gene phylogenetics and phylogenomics.</title>
        <authorList>
            <person name="Vandepol N."/>
            <person name="Liber J."/>
            <person name="Desiro A."/>
            <person name="Na H."/>
            <person name="Kennedy M."/>
            <person name="Barry K."/>
            <person name="Grigoriev I.V."/>
            <person name="Miller A.N."/>
            <person name="O'Donnell K."/>
            <person name="Stajich J.E."/>
            <person name="Bonito G."/>
        </authorList>
    </citation>
    <scope>NUCLEOTIDE SEQUENCE</scope>
    <source>
        <strain evidence="3">REB-010B</strain>
    </source>
</reference>